<dbReference type="Proteomes" id="UP000426246">
    <property type="component" value="Chromosome"/>
</dbReference>
<dbReference type="InterPro" id="IPR010998">
    <property type="entry name" value="Integrase_recombinase_N"/>
</dbReference>
<keyword evidence="8" id="KW-1185">Reference proteome</keyword>
<comment type="similarity">
    <text evidence="1">Belongs to the 'phage' integrase family.</text>
</comment>
<name>A0A6B8RQK0_9BACL</name>
<evidence type="ECO:0000256" key="1">
    <source>
        <dbReference type="ARBA" id="ARBA00008857"/>
    </source>
</evidence>
<dbReference type="GO" id="GO:0015074">
    <property type="term" value="P:DNA integration"/>
    <property type="evidence" value="ECO:0007669"/>
    <property type="project" value="InterPro"/>
</dbReference>
<protein>
    <submittedName>
        <fullName evidence="7">Site-specific integrase</fullName>
    </submittedName>
</protein>
<dbReference type="Gene3D" id="1.10.150.130">
    <property type="match status" value="1"/>
</dbReference>
<dbReference type="InterPro" id="IPR011010">
    <property type="entry name" value="DNA_brk_join_enz"/>
</dbReference>
<dbReference type="PROSITE" id="PS51898">
    <property type="entry name" value="TYR_RECOMBINASE"/>
    <property type="match status" value="1"/>
</dbReference>
<feature type="domain" description="Tyr recombinase" evidence="5">
    <location>
        <begin position="186"/>
        <end position="384"/>
    </location>
</feature>
<accession>A0A6B8RQK0</accession>
<proteinExistence type="inferred from homology"/>
<dbReference type="PROSITE" id="PS51900">
    <property type="entry name" value="CB"/>
    <property type="match status" value="1"/>
</dbReference>
<sequence length="403" mass="46239">MARAKKYPGIYERNDTNGKSYYFMFATIDPTTGRRKQKKYGGFTNHEDAYMNLTGMKNDQHKGIYLEPSRMPLKQWLLQWLDEKELSLKSVTLQSYRARINLIIKFIGGIELNQVNKDLIHNFYKELKLSAVTKIINDKTSTYKLSSRTIYDTHKVLKMALSQAYKDDIIPKNISFQLVSPKVNKKNYKVLKPEEVKPFLIGASDDPFFCIFYLAITIGLRQAEILGLKWNDIDFHRLTMRITRTLDNEDEENSVSDGTKSSAGTRPIEIDNEIILVLLKQKGKVEQDKKLHGDLYQDLDLVCPTGFGTPVNPSNLRRSLNKIIKATKITKITFHELRHSFATHSLIAGVDVKILSLILGHSSTRITQDIYQHYIDGMQADSFKKYRALMASIAANESEETEE</sequence>
<dbReference type="InterPro" id="IPR044068">
    <property type="entry name" value="CB"/>
</dbReference>
<keyword evidence="3" id="KW-0233">DNA recombination</keyword>
<dbReference type="RefSeq" id="WP_155702672.1">
    <property type="nucleotide sequence ID" value="NZ_CP034235.1"/>
</dbReference>
<dbReference type="GO" id="GO:0003677">
    <property type="term" value="F:DNA binding"/>
    <property type="evidence" value="ECO:0007669"/>
    <property type="project" value="UniProtKB-UniRule"/>
</dbReference>
<dbReference type="PANTHER" id="PTHR30349:SF64">
    <property type="entry name" value="PROPHAGE INTEGRASE INTD-RELATED"/>
    <property type="match status" value="1"/>
</dbReference>
<dbReference type="CDD" id="cd01189">
    <property type="entry name" value="INT_ICEBs1_C_like"/>
    <property type="match status" value="1"/>
</dbReference>
<dbReference type="Pfam" id="PF00589">
    <property type="entry name" value="Phage_integrase"/>
    <property type="match status" value="1"/>
</dbReference>
<dbReference type="AlphaFoldDB" id="A0A6B8RQK0"/>
<gene>
    <name evidence="7" type="ORF">EHS13_23095</name>
</gene>
<dbReference type="PANTHER" id="PTHR30349">
    <property type="entry name" value="PHAGE INTEGRASE-RELATED"/>
    <property type="match status" value="1"/>
</dbReference>
<evidence type="ECO:0000256" key="4">
    <source>
        <dbReference type="PROSITE-ProRule" id="PRU01248"/>
    </source>
</evidence>
<dbReference type="GO" id="GO:0006310">
    <property type="term" value="P:DNA recombination"/>
    <property type="evidence" value="ECO:0007669"/>
    <property type="project" value="UniProtKB-KW"/>
</dbReference>
<evidence type="ECO:0000313" key="8">
    <source>
        <dbReference type="Proteomes" id="UP000426246"/>
    </source>
</evidence>
<dbReference type="InterPro" id="IPR028259">
    <property type="entry name" value="AP2-like_int_N"/>
</dbReference>
<dbReference type="KEGG" id="ppsc:EHS13_23095"/>
<feature type="domain" description="Core-binding (CB)" evidence="6">
    <location>
        <begin position="71"/>
        <end position="165"/>
    </location>
</feature>
<dbReference type="Gene3D" id="1.10.443.10">
    <property type="entry name" value="Intergrase catalytic core"/>
    <property type="match status" value="1"/>
</dbReference>
<reference evidence="8" key="1">
    <citation type="submission" date="2018-11" db="EMBL/GenBank/DDBJ databases">
        <title>Complete genome sequence of Paenibacillus sp. ML311-T8.</title>
        <authorList>
            <person name="Nam Y.-D."/>
            <person name="Kang J."/>
            <person name="Chung W.-H."/>
            <person name="Park Y.S."/>
        </authorList>
    </citation>
    <scope>NUCLEOTIDE SEQUENCE [LARGE SCALE GENOMIC DNA]</scope>
    <source>
        <strain evidence="8">ML311-T8</strain>
    </source>
</reference>
<dbReference type="OrthoDB" id="9803188at2"/>
<evidence type="ECO:0000259" key="6">
    <source>
        <dbReference type="PROSITE" id="PS51900"/>
    </source>
</evidence>
<evidence type="ECO:0000256" key="3">
    <source>
        <dbReference type="ARBA" id="ARBA00023172"/>
    </source>
</evidence>
<dbReference type="InterPro" id="IPR002104">
    <property type="entry name" value="Integrase_catalytic"/>
</dbReference>
<dbReference type="InterPro" id="IPR025269">
    <property type="entry name" value="SAM-like_dom"/>
</dbReference>
<evidence type="ECO:0000256" key="2">
    <source>
        <dbReference type="ARBA" id="ARBA00023125"/>
    </source>
</evidence>
<organism evidence="7 8">
    <name type="scientific">Paenibacillus psychroresistens</name>
    <dbReference type="NCBI Taxonomy" id="1778678"/>
    <lineage>
        <taxon>Bacteria</taxon>
        <taxon>Bacillati</taxon>
        <taxon>Bacillota</taxon>
        <taxon>Bacilli</taxon>
        <taxon>Bacillales</taxon>
        <taxon>Paenibacillaceae</taxon>
        <taxon>Paenibacillus</taxon>
    </lineage>
</organism>
<dbReference type="Pfam" id="PF13102">
    <property type="entry name" value="Phage_int_SAM_5"/>
    <property type="match status" value="1"/>
</dbReference>
<dbReference type="SUPFAM" id="SSF56349">
    <property type="entry name" value="DNA breaking-rejoining enzymes"/>
    <property type="match status" value="1"/>
</dbReference>
<dbReference type="InterPro" id="IPR050090">
    <property type="entry name" value="Tyrosine_recombinase_XerCD"/>
</dbReference>
<dbReference type="InterPro" id="IPR013762">
    <property type="entry name" value="Integrase-like_cat_sf"/>
</dbReference>
<keyword evidence="2 4" id="KW-0238">DNA-binding</keyword>
<evidence type="ECO:0000313" key="7">
    <source>
        <dbReference type="EMBL" id="QGQ97568.1"/>
    </source>
</evidence>
<dbReference type="Pfam" id="PF14657">
    <property type="entry name" value="Arm-DNA-bind_4"/>
    <property type="match status" value="1"/>
</dbReference>
<dbReference type="EMBL" id="CP034235">
    <property type="protein sequence ID" value="QGQ97568.1"/>
    <property type="molecule type" value="Genomic_DNA"/>
</dbReference>
<evidence type="ECO:0000259" key="5">
    <source>
        <dbReference type="PROSITE" id="PS51898"/>
    </source>
</evidence>